<evidence type="ECO:0000313" key="3">
    <source>
        <dbReference type="EMBL" id="PYE55305.1"/>
    </source>
</evidence>
<organism evidence="3 4">
    <name type="scientific">Deinococcus yavapaiensis KR-236</name>
    <dbReference type="NCBI Taxonomy" id="694435"/>
    <lineage>
        <taxon>Bacteria</taxon>
        <taxon>Thermotogati</taxon>
        <taxon>Deinococcota</taxon>
        <taxon>Deinococci</taxon>
        <taxon>Deinococcales</taxon>
        <taxon>Deinococcaceae</taxon>
        <taxon>Deinococcus</taxon>
    </lineage>
</organism>
<protein>
    <submittedName>
        <fullName evidence="3">Uncharacterized protein DUF4111</fullName>
    </submittedName>
</protein>
<evidence type="ECO:0000256" key="1">
    <source>
        <dbReference type="ARBA" id="ARBA00022679"/>
    </source>
</evidence>
<sequence length="272" mass="30744">MNGARDARTLNKVNHLRNAEVQAVLHRLTHDVRIVLVDELVALYVYGSLLTPDFDSSRSDVDVCAIVKHDLGDAHVDLLRVMHARLVQDFPAWRDRVEVDYVSAAAIRDSRTTARSMIRISPGEPIHLVEANAHYVLNWYMARRGETLHGPPPLDVIPAISQAEFLDVVARHARAWPEWALEMHHAGGQAYAVLSLCRALYAMQFGEQATKKAAARFAETELPEWSELIVWAARARYDPDFRASARFEDVIRFVRDVSDRVARHAKARGLRG</sequence>
<dbReference type="SUPFAM" id="SSF81301">
    <property type="entry name" value="Nucleotidyltransferase"/>
    <property type="match status" value="1"/>
</dbReference>
<dbReference type="Proteomes" id="UP000248326">
    <property type="component" value="Unassembled WGS sequence"/>
</dbReference>
<keyword evidence="1" id="KW-0808">Transferase</keyword>
<dbReference type="EMBL" id="QJSX01000003">
    <property type="protein sequence ID" value="PYE55305.1"/>
    <property type="molecule type" value="Genomic_DNA"/>
</dbReference>
<gene>
    <name evidence="3" type="ORF">DES52_103138</name>
</gene>
<feature type="domain" description="Adenylyltransferase AadA C-terminal" evidence="2">
    <location>
        <begin position="156"/>
        <end position="257"/>
    </location>
</feature>
<keyword evidence="4" id="KW-1185">Reference proteome</keyword>
<dbReference type="GO" id="GO:0016740">
    <property type="term" value="F:transferase activity"/>
    <property type="evidence" value="ECO:0007669"/>
    <property type="project" value="UniProtKB-KW"/>
</dbReference>
<dbReference type="AlphaFoldDB" id="A0A318S9A8"/>
<evidence type="ECO:0000259" key="2">
    <source>
        <dbReference type="Pfam" id="PF13427"/>
    </source>
</evidence>
<dbReference type="InterPro" id="IPR043519">
    <property type="entry name" value="NT_sf"/>
</dbReference>
<evidence type="ECO:0000313" key="4">
    <source>
        <dbReference type="Proteomes" id="UP000248326"/>
    </source>
</evidence>
<dbReference type="OrthoDB" id="5643411at2"/>
<reference evidence="3 4" key="1">
    <citation type="submission" date="2018-06" db="EMBL/GenBank/DDBJ databases">
        <title>Genomic Encyclopedia of Type Strains, Phase IV (KMG-IV): sequencing the most valuable type-strain genomes for metagenomic binning, comparative biology and taxonomic classification.</title>
        <authorList>
            <person name="Goeker M."/>
        </authorList>
    </citation>
    <scope>NUCLEOTIDE SEQUENCE [LARGE SCALE GENOMIC DNA]</scope>
    <source>
        <strain evidence="3 4">DSM 18048</strain>
    </source>
</reference>
<name>A0A318S9A8_9DEIO</name>
<dbReference type="InterPro" id="IPR025184">
    <property type="entry name" value="AadA_C"/>
</dbReference>
<proteinExistence type="predicted"/>
<comment type="caution">
    <text evidence="3">The sequence shown here is derived from an EMBL/GenBank/DDBJ whole genome shotgun (WGS) entry which is preliminary data.</text>
</comment>
<accession>A0A318S9A8</accession>
<dbReference type="Pfam" id="PF13427">
    <property type="entry name" value="AadA_C"/>
    <property type="match status" value="1"/>
</dbReference>